<gene>
    <name evidence="1" type="ORF">C4N21_04985</name>
</gene>
<proteinExistence type="predicted"/>
<sequence>MIWKGFRFALAIISGKFIFNFGIAERLRTLRYPIFTGGGRAGKRQLRCLFPAETRRCGDCQRPDLRGKWPCTA</sequence>
<evidence type="ECO:0000313" key="1">
    <source>
        <dbReference type="EMBL" id="RAW66143.1"/>
    </source>
</evidence>
<dbReference type="EMBL" id="PRLF01000004">
    <property type="protein sequence ID" value="RAW66143.1"/>
    <property type="molecule type" value="Genomic_DNA"/>
</dbReference>
<name>A0A329UUV7_9FIRM</name>
<reference evidence="1 2" key="1">
    <citation type="submission" date="2018-02" db="EMBL/GenBank/DDBJ databases">
        <title>Complete genome sequencing of Faecalibacterium prausnitzii strains isolated from the human gut.</title>
        <authorList>
            <person name="Fitzgerald B.C."/>
            <person name="Shkoporov A.N."/>
            <person name="Ross P.R."/>
            <person name="Hill C."/>
        </authorList>
    </citation>
    <scope>NUCLEOTIDE SEQUENCE [LARGE SCALE GENOMIC DNA]</scope>
    <source>
        <strain evidence="1 2">APC924/119</strain>
    </source>
</reference>
<protein>
    <submittedName>
        <fullName evidence="1">Uncharacterized protein</fullName>
    </submittedName>
</protein>
<dbReference type="AlphaFoldDB" id="A0A329UUV7"/>
<organism evidence="1 2">
    <name type="scientific">Faecalibacterium prausnitzii</name>
    <dbReference type="NCBI Taxonomy" id="853"/>
    <lineage>
        <taxon>Bacteria</taxon>
        <taxon>Bacillati</taxon>
        <taxon>Bacillota</taxon>
        <taxon>Clostridia</taxon>
        <taxon>Eubacteriales</taxon>
        <taxon>Oscillospiraceae</taxon>
        <taxon>Faecalibacterium</taxon>
    </lineage>
</organism>
<comment type="caution">
    <text evidence="1">The sequence shown here is derived from an EMBL/GenBank/DDBJ whole genome shotgun (WGS) entry which is preliminary data.</text>
</comment>
<dbReference type="Proteomes" id="UP000250550">
    <property type="component" value="Unassembled WGS sequence"/>
</dbReference>
<evidence type="ECO:0000313" key="2">
    <source>
        <dbReference type="Proteomes" id="UP000250550"/>
    </source>
</evidence>
<accession>A0A329UUV7</accession>